<accession>A0A816K0K3</accession>
<gene>
    <name evidence="1" type="ORF">DARMORV10_C04P42040.1</name>
</gene>
<dbReference type="AlphaFoldDB" id="A0A816K0K3"/>
<organism evidence="1">
    <name type="scientific">Brassica napus</name>
    <name type="common">Rape</name>
    <dbReference type="NCBI Taxonomy" id="3708"/>
    <lineage>
        <taxon>Eukaryota</taxon>
        <taxon>Viridiplantae</taxon>
        <taxon>Streptophyta</taxon>
        <taxon>Embryophyta</taxon>
        <taxon>Tracheophyta</taxon>
        <taxon>Spermatophyta</taxon>
        <taxon>Magnoliopsida</taxon>
        <taxon>eudicotyledons</taxon>
        <taxon>Gunneridae</taxon>
        <taxon>Pentapetalae</taxon>
        <taxon>rosids</taxon>
        <taxon>malvids</taxon>
        <taxon>Brassicales</taxon>
        <taxon>Brassicaceae</taxon>
        <taxon>Brassiceae</taxon>
        <taxon>Brassica</taxon>
    </lineage>
</organism>
<proteinExistence type="predicted"/>
<dbReference type="EMBL" id="HG994368">
    <property type="protein sequence ID" value="CAF1856702.1"/>
    <property type="molecule type" value="Genomic_DNA"/>
</dbReference>
<sequence length="106" mass="10604">MSVAPLLNIHSDPNNTSGCGYLNGGCGGYGGGGVGYGVGKCEGWWKCGGGDCGYCNGDGGHGGGVVEVVVAVDTAMEAVVVMEKEVVDTEVEDVRDRYSGGGSSYS</sequence>
<dbReference type="Proteomes" id="UP001295469">
    <property type="component" value="Chromosome C04"/>
</dbReference>
<name>A0A816K0K3_BRANA</name>
<reference evidence="1" key="1">
    <citation type="submission" date="2021-01" db="EMBL/GenBank/DDBJ databases">
        <authorList>
            <consortium name="Genoscope - CEA"/>
            <person name="William W."/>
        </authorList>
    </citation>
    <scope>NUCLEOTIDE SEQUENCE</scope>
</reference>
<protein>
    <submittedName>
        <fullName evidence="1">(rape) hypothetical protein</fullName>
    </submittedName>
</protein>
<evidence type="ECO:0000313" key="1">
    <source>
        <dbReference type="EMBL" id="CAF1856702.1"/>
    </source>
</evidence>